<gene>
    <name evidence="1" type="ORF">D6T64_02310</name>
</gene>
<dbReference type="AlphaFoldDB" id="A0A3A5MQ35"/>
<reference evidence="1 2" key="1">
    <citation type="submission" date="2018-09" db="EMBL/GenBank/DDBJ databases">
        <title>Novel species of Cryobacterium.</title>
        <authorList>
            <person name="Liu Q."/>
            <person name="Xin Y.-H."/>
        </authorList>
    </citation>
    <scope>NUCLEOTIDE SEQUENCE [LARGE SCALE GENOMIC DNA]</scope>
    <source>
        <strain evidence="1 2">Hh39</strain>
    </source>
</reference>
<organism evidence="1 2">
    <name type="scientific">Cryobacterium melibiosiphilum</name>
    <dbReference type="NCBI Taxonomy" id="995039"/>
    <lineage>
        <taxon>Bacteria</taxon>
        <taxon>Bacillati</taxon>
        <taxon>Actinomycetota</taxon>
        <taxon>Actinomycetes</taxon>
        <taxon>Micrococcales</taxon>
        <taxon>Microbacteriaceae</taxon>
        <taxon>Cryobacterium</taxon>
    </lineage>
</organism>
<keyword evidence="2" id="KW-1185">Reference proteome</keyword>
<dbReference type="EMBL" id="QZVS01000050">
    <property type="protein sequence ID" value="RJT91221.1"/>
    <property type="molecule type" value="Genomic_DNA"/>
</dbReference>
<accession>A0A3A5MQ35</accession>
<dbReference type="Proteomes" id="UP000272015">
    <property type="component" value="Unassembled WGS sequence"/>
</dbReference>
<evidence type="ECO:0000313" key="1">
    <source>
        <dbReference type="EMBL" id="RJT91221.1"/>
    </source>
</evidence>
<proteinExistence type="predicted"/>
<protein>
    <submittedName>
        <fullName evidence="1">Uncharacterized protein</fullName>
    </submittedName>
</protein>
<sequence>MSPDVKFIVMNVGRFSVDGTSNSNVLGAKSSVHGPSVSTENPNVIVARSAESAFGGQLELPDKTIASRPSTTVA</sequence>
<comment type="caution">
    <text evidence="1">The sequence shown here is derived from an EMBL/GenBank/DDBJ whole genome shotgun (WGS) entry which is preliminary data.</text>
</comment>
<name>A0A3A5MQ35_9MICO</name>
<evidence type="ECO:0000313" key="2">
    <source>
        <dbReference type="Proteomes" id="UP000272015"/>
    </source>
</evidence>